<keyword evidence="3" id="KW-1185">Reference proteome</keyword>
<dbReference type="PANTHER" id="PTHR21028">
    <property type="entry name" value="SI:CH211-156B7.4"/>
    <property type="match status" value="1"/>
</dbReference>
<feature type="domain" description="CYTH" evidence="1">
    <location>
        <begin position="8"/>
        <end position="179"/>
    </location>
</feature>
<dbReference type="InterPro" id="IPR023577">
    <property type="entry name" value="CYTH_domain"/>
</dbReference>
<protein>
    <submittedName>
        <fullName evidence="2">Class IV adenylate cyclase</fullName>
    </submittedName>
</protein>
<dbReference type="Gene3D" id="2.40.320.10">
    <property type="entry name" value="Hypothetical Protein Pfu-838710-001"/>
    <property type="match status" value="1"/>
</dbReference>
<evidence type="ECO:0000259" key="1">
    <source>
        <dbReference type="PROSITE" id="PS51707"/>
    </source>
</evidence>
<proteinExistence type="predicted"/>
<evidence type="ECO:0000313" key="3">
    <source>
        <dbReference type="Proteomes" id="UP000825886"/>
    </source>
</evidence>
<dbReference type="SUPFAM" id="SSF55154">
    <property type="entry name" value="CYTH-like phosphatases"/>
    <property type="match status" value="1"/>
</dbReference>
<dbReference type="CDD" id="cd07890">
    <property type="entry name" value="CYTH-like_AC_IV-like"/>
    <property type="match status" value="1"/>
</dbReference>
<organism evidence="2 3">
    <name type="scientific">Symbiopectobacterium purcellii</name>
    <dbReference type="NCBI Taxonomy" id="2871826"/>
    <lineage>
        <taxon>Bacteria</taxon>
        <taxon>Pseudomonadati</taxon>
        <taxon>Pseudomonadota</taxon>
        <taxon>Gammaproteobacteria</taxon>
        <taxon>Enterobacterales</taxon>
        <taxon>Enterobacteriaceae</taxon>
    </lineage>
</organism>
<sequence length="179" mass="20852">MTTHFLGKYEIELKFKIKDISEFRDTLLSLHPEAFVFENNEYDIYYDDPLASLHKRNMSMVLRSMSPSGIKLWIVKGPEERRCEAVNIESSEKADSMLHTLGYIPIHHVNKTRSIYFLDQFHITLDYIAMLGHYVEISVMTDDEAALPELEEACVQCALRLGLDMENKEPRSYRQLLGF</sequence>
<evidence type="ECO:0000313" key="2">
    <source>
        <dbReference type="EMBL" id="QZN97257.1"/>
    </source>
</evidence>
<dbReference type="InterPro" id="IPR008173">
    <property type="entry name" value="Adenylyl_cyclase_CyaB"/>
</dbReference>
<dbReference type="InterPro" id="IPR033469">
    <property type="entry name" value="CYTH-like_dom_sf"/>
</dbReference>
<dbReference type="Proteomes" id="UP000825886">
    <property type="component" value="Chromosome"/>
</dbReference>
<dbReference type="EMBL" id="CP081864">
    <property type="protein sequence ID" value="QZN97257.1"/>
    <property type="molecule type" value="Genomic_DNA"/>
</dbReference>
<dbReference type="Pfam" id="PF01928">
    <property type="entry name" value="CYTH"/>
    <property type="match status" value="1"/>
</dbReference>
<dbReference type="PANTHER" id="PTHR21028:SF2">
    <property type="entry name" value="CYTH DOMAIN-CONTAINING PROTEIN"/>
    <property type="match status" value="1"/>
</dbReference>
<dbReference type="NCBIfam" id="TIGR00318">
    <property type="entry name" value="cyaB"/>
    <property type="match status" value="1"/>
</dbReference>
<reference evidence="2 3" key="1">
    <citation type="submission" date="2021-08" db="EMBL/GenBank/DDBJ databases">
        <title>Culture and genomic analysis of Symbiopectobacterium purcellii sp. nov. gen. nov., isolated from the leafhopper Empoasca decipiens.</title>
        <authorList>
            <person name="Nadal-Jimenez P."/>
            <person name="Siozios S."/>
            <person name="Halliday N."/>
            <person name="Camara M."/>
            <person name="Hurst G.D.D."/>
        </authorList>
    </citation>
    <scope>NUCLEOTIDE SEQUENCE [LARGE SCALE GENOMIC DNA]</scope>
    <source>
        <strain evidence="2 3">SyEd1</strain>
    </source>
</reference>
<accession>A0ABX9AQF7</accession>
<gene>
    <name evidence="2" type="primary">cyaB</name>
    <name evidence="2" type="ORF">K6K13_07870</name>
</gene>
<dbReference type="RefSeq" id="WP_222160287.1">
    <property type="nucleotide sequence ID" value="NZ_CP081864.1"/>
</dbReference>
<name>A0ABX9AQF7_9ENTR</name>
<dbReference type="PROSITE" id="PS51707">
    <property type="entry name" value="CYTH"/>
    <property type="match status" value="1"/>
</dbReference>
<dbReference type="SMART" id="SM01118">
    <property type="entry name" value="CYTH"/>
    <property type="match status" value="1"/>
</dbReference>